<keyword evidence="3" id="KW-1185">Reference proteome</keyword>
<feature type="compositionally biased region" description="Basic and acidic residues" evidence="1">
    <location>
        <begin position="87"/>
        <end position="97"/>
    </location>
</feature>
<gene>
    <name evidence="2" type="ORF">C2845_PM09G16230</name>
</gene>
<organism evidence="2 3">
    <name type="scientific">Panicum miliaceum</name>
    <name type="common">Proso millet</name>
    <name type="synonym">Broomcorn millet</name>
    <dbReference type="NCBI Taxonomy" id="4540"/>
    <lineage>
        <taxon>Eukaryota</taxon>
        <taxon>Viridiplantae</taxon>
        <taxon>Streptophyta</taxon>
        <taxon>Embryophyta</taxon>
        <taxon>Tracheophyta</taxon>
        <taxon>Spermatophyta</taxon>
        <taxon>Magnoliopsida</taxon>
        <taxon>Liliopsida</taxon>
        <taxon>Poales</taxon>
        <taxon>Poaceae</taxon>
        <taxon>PACMAD clade</taxon>
        <taxon>Panicoideae</taxon>
        <taxon>Panicodae</taxon>
        <taxon>Paniceae</taxon>
        <taxon>Panicinae</taxon>
        <taxon>Panicum</taxon>
        <taxon>Panicum sect. Panicum</taxon>
    </lineage>
</organism>
<accession>A0A3L6RX04</accession>
<reference evidence="3" key="1">
    <citation type="journal article" date="2019" name="Nat. Commun.">
        <title>The genome of broomcorn millet.</title>
        <authorList>
            <person name="Zou C."/>
            <person name="Miki D."/>
            <person name="Li D."/>
            <person name="Tang Q."/>
            <person name="Xiao L."/>
            <person name="Rajput S."/>
            <person name="Deng P."/>
            <person name="Jia W."/>
            <person name="Huang R."/>
            <person name="Zhang M."/>
            <person name="Sun Y."/>
            <person name="Hu J."/>
            <person name="Fu X."/>
            <person name="Schnable P.S."/>
            <person name="Li F."/>
            <person name="Zhang H."/>
            <person name="Feng B."/>
            <person name="Zhu X."/>
            <person name="Liu R."/>
            <person name="Schnable J.C."/>
            <person name="Zhu J.-K."/>
            <person name="Zhang H."/>
        </authorList>
    </citation>
    <scope>NUCLEOTIDE SEQUENCE [LARGE SCALE GENOMIC DNA]</scope>
</reference>
<evidence type="ECO:0000256" key="1">
    <source>
        <dbReference type="SAM" id="MobiDB-lite"/>
    </source>
</evidence>
<feature type="region of interest" description="Disordered" evidence="1">
    <location>
        <begin position="20"/>
        <end position="107"/>
    </location>
</feature>
<sequence>MCGSSGLTSVRVLCAGVSSDGAAPEAARARPGHPARRACPTAAHEGRPSWRNVSRSLTRTKCEAKTGSRGSRPKQGQRQHSSVTHSEALHFSDELTQRRRKNRLQSDQIGARTRMTETAGLWAAAARIRPAWWAL</sequence>
<evidence type="ECO:0000313" key="3">
    <source>
        <dbReference type="Proteomes" id="UP000275267"/>
    </source>
</evidence>
<proteinExistence type="predicted"/>
<name>A0A3L6RX04_PANMI</name>
<dbReference type="Proteomes" id="UP000275267">
    <property type="component" value="Unassembled WGS sequence"/>
</dbReference>
<dbReference type="EMBL" id="PQIB02000006">
    <property type="protein sequence ID" value="RLN11270.1"/>
    <property type="molecule type" value="Genomic_DNA"/>
</dbReference>
<protein>
    <submittedName>
        <fullName evidence="2">Uncharacterized protein</fullName>
    </submittedName>
</protein>
<dbReference type="AlphaFoldDB" id="A0A3L6RX04"/>
<comment type="caution">
    <text evidence="2">The sequence shown here is derived from an EMBL/GenBank/DDBJ whole genome shotgun (WGS) entry which is preliminary data.</text>
</comment>
<evidence type="ECO:0000313" key="2">
    <source>
        <dbReference type="EMBL" id="RLN11270.1"/>
    </source>
</evidence>